<dbReference type="EMBL" id="AP028127">
    <property type="protein sequence ID" value="BEH90763.1"/>
    <property type="molecule type" value="Genomic_DNA"/>
</dbReference>
<dbReference type="InterPro" id="IPR036388">
    <property type="entry name" value="WH-like_DNA-bd_sf"/>
</dbReference>
<dbReference type="InterPro" id="IPR050313">
    <property type="entry name" value="Carb_Metab_HTH_regulators"/>
</dbReference>
<sequence>MITEKRHQLILSELKEKGSVKVADLVEKFNFSESTIRRDLVQLEARHCLKRVHGGAIPVLNKFVEKSYQDKKSQFIHQKDGMAKYAASFVQDGESIYLDSGTTTFEMIKYLKEKDIVVVTNGLSHIEALIDHEIPCFILGGRVKHKTKAIIGYEALTLLHRYKFDKCFIGSNGVHPIHGFTTPDPEEALIKEHAIKSSATTYVLVDESKFGEVSFTKFADLEEATIITTGSLDLKAYEKITIVKDVKI</sequence>
<dbReference type="InterPro" id="IPR018356">
    <property type="entry name" value="Tscrpt_reg_HTH_DeoR_CS"/>
</dbReference>
<name>A0ABM8IHQ8_9FIRM</name>
<keyword evidence="6" id="KW-1185">Reference proteome</keyword>
<dbReference type="RefSeq" id="WP_161831665.1">
    <property type="nucleotide sequence ID" value="NZ_AP028127.1"/>
</dbReference>
<dbReference type="Gene3D" id="3.40.50.1360">
    <property type="match status" value="1"/>
</dbReference>
<keyword evidence="1" id="KW-0805">Transcription regulation</keyword>
<dbReference type="InterPro" id="IPR036390">
    <property type="entry name" value="WH_DNA-bd_sf"/>
</dbReference>
<dbReference type="SUPFAM" id="SSF46785">
    <property type="entry name" value="Winged helix' DNA-binding domain"/>
    <property type="match status" value="1"/>
</dbReference>
<dbReference type="Pfam" id="PF00455">
    <property type="entry name" value="DeoRC"/>
    <property type="match status" value="1"/>
</dbReference>
<dbReference type="Proteomes" id="UP001432099">
    <property type="component" value="Chromosome"/>
</dbReference>
<dbReference type="PROSITE" id="PS00894">
    <property type="entry name" value="HTH_DEOR_1"/>
    <property type="match status" value="1"/>
</dbReference>
<evidence type="ECO:0000259" key="4">
    <source>
        <dbReference type="PROSITE" id="PS51000"/>
    </source>
</evidence>
<gene>
    <name evidence="5" type="primary">fruR</name>
    <name evidence="5" type="ORF">T23_08650</name>
</gene>
<evidence type="ECO:0000256" key="1">
    <source>
        <dbReference type="ARBA" id="ARBA00023015"/>
    </source>
</evidence>
<evidence type="ECO:0000256" key="3">
    <source>
        <dbReference type="ARBA" id="ARBA00023163"/>
    </source>
</evidence>
<feature type="domain" description="HTH deoR-type" evidence="4">
    <location>
        <begin position="3"/>
        <end position="58"/>
    </location>
</feature>
<reference evidence="5" key="1">
    <citation type="journal article" date="2024" name="Int. J. Syst. Evol. Microbiol.">
        <title>Turicibacter faecis sp. nov., isolated from faeces of heart failure mouse model.</title>
        <authorList>
            <person name="Imamura Y."/>
            <person name="Motooka D."/>
            <person name="Nakajima Y."/>
            <person name="Ito S."/>
            <person name="Kitakaze M."/>
            <person name="Iida T."/>
            <person name="Nakamura S."/>
        </authorList>
    </citation>
    <scope>NUCLEOTIDE SEQUENCE</scope>
    <source>
        <strain evidence="5">TC023</strain>
    </source>
</reference>
<dbReference type="PRINTS" id="PR00037">
    <property type="entry name" value="HTHLACR"/>
</dbReference>
<dbReference type="SUPFAM" id="SSF100950">
    <property type="entry name" value="NagB/RpiA/CoA transferase-like"/>
    <property type="match status" value="1"/>
</dbReference>
<dbReference type="Pfam" id="PF08220">
    <property type="entry name" value="HTH_DeoR"/>
    <property type="match status" value="1"/>
</dbReference>
<proteinExistence type="predicted"/>
<dbReference type="InterPro" id="IPR037171">
    <property type="entry name" value="NagB/RpiA_transferase-like"/>
</dbReference>
<dbReference type="SMART" id="SM00420">
    <property type="entry name" value="HTH_DEOR"/>
    <property type="match status" value="1"/>
</dbReference>
<organism evidence="5 6">
    <name type="scientific">Turicibacter faecis</name>
    <dbReference type="NCBI Taxonomy" id="2963365"/>
    <lineage>
        <taxon>Bacteria</taxon>
        <taxon>Bacillati</taxon>
        <taxon>Bacillota</taxon>
        <taxon>Erysipelotrichia</taxon>
        <taxon>Erysipelotrichales</taxon>
        <taxon>Turicibacteraceae</taxon>
        <taxon>Turicibacter</taxon>
    </lineage>
</organism>
<dbReference type="InterPro" id="IPR014036">
    <property type="entry name" value="DeoR-like_C"/>
</dbReference>
<dbReference type="PANTHER" id="PTHR30363">
    <property type="entry name" value="HTH-TYPE TRANSCRIPTIONAL REGULATOR SRLR-RELATED"/>
    <property type="match status" value="1"/>
</dbReference>
<evidence type="ECO:0000313" key="6">
    <source>
        <dbReference type="Proteomes" id="UP001432099"/>
    </source>
</evidence>
<evidence type="ECO:0000256" key="2">
    <source>
        <dbReference type="ARBA" id="ARBA00023125"/>
    </source>
</evidence>
<keyword evidence="2" id="KW-0238">DNA-binding</keyword>
<keyword evidence="3" id="KW-0804">Transcription</keyword>
<dbReference type="PANTHER" id="PTHR30363:SF56">
    <property type="entry name" value="TRANSCRIPTIONAL REGULATOR, DEOR FAMILY"/>
    <property type="match status" value="1"/>
</dbReference>
<accession>A0ABM8IHQ8</accession>
<dbReference type="PROSITE" id="PS51000">
    <property type="entry name" value="HTH_DEOR_2"/>
    <property type="match status" value="1"/>
</dbReference>
<dbReference type="SMART" id="SM01134">
    <property type="entry name" value="DeoRC"/>
    <property type="match status" value="1"/>
</dbReference>
<protein>
    <submittedName>
        <fullName evidence="5">DeoR family transcriptional regulator</fullName>
    </submittedName>
</protein>
<dbReference type="InterPro" id="IPR001034">
    <property type="entry name" value="DeoR_HTH"/>
</dbReference>
<dbReference type="Gene3D" id="1.10.10.10">
    <property type="entry name" value="Winged helix-like DNA-binding domain superfamily/Winged helix DNA-binding domain"/>
    <property type="match status" value="1"/>
</dbReference>
<evidence type="ECO:0000313" key="5">
    <source>
        <dbReference type="EMBL" id="BEH90763.1"/>
    </source>
</evidence>